<reference evidence="10 11" key="1">
    <citation type="submission" date="2024-03" db="EMBL/GenBank/DDBJ databases">
        <title>Human intestinal bacterial collection.</title>
        <authorList>
            <person name="Pauvert C."/>
            <person name="Hitch T.C.A."/>
            <person name="Clavel T."/>
        </authorList>
    </citation>
    <scope>NUCLEOTIDE SEQUENCE [LARGE SCALE GENOMIC DNA]</scope>
    <source>
        <strain evidence="10 11">CLA-AA-H78B</strain>
    </source>
</reference>
<dbReference type="InterPro" id="IPR016084">
    <property type="entry name" value="Haem_Oase-like_multi-hlx"/>
</dbReference>
<evidence type="ECO:0000256" key="6">
    <source>
        <dbReference type="ARBA" id="ARBA00013647"/>
    </source>
</evidence>
<evidence type="ECO:0000256" key="4">
    <source>
        <dbReference type="ARBA" id="ARBA00011881"/>
    </source>
</evidence>
<evidence type="ECO:0000259" key="9">
    <source>
        <dbReference type="Pfam" id="PF03070"/>
    </source>
</evidence>
<evidence type="ECO:0000256" key="1">
    <source>
        <dbReference type="ARBA" id="ARBA00001881"/>
    </source>
</evidence>
<comment type="catalytic activity">
    <reaction evidence="8">
        <text>thiamine + H2O = 5-(2-hydroxyethyl)-4-methylthiazole + 4-amino-5-hydroxymethyl-2-methylpyrimidine + H(+)</text>
        <dbReference type="Rhea" id="RHEA:17509"/>
        <dbReference type="ChEBI" id="CHEBI:15377"/>
        <dbReference type="ChEBI" id="CHEBI:15378"/>
        <dbReference type="ChEBI" id="CHEBI:16892"/>
        <dbReference type="ChEBI" id="CHEBI:17957"/>
        <dbReference type="ChEBI" id="CHEBI:18385"/>
        <dbReference type="EC" id="3.5.99.2"/>
    </reaction>
</comment>
<dbReference type="EC" id="3.5.99.2" evidence="5"/>
<keyword evidence="10" id="KW-0378">Hydrolase</keyword>
<name>A0ABV1HZ40_9FIRM</name>
<organism evidence="10 11">
    <name type="scientific">Hominiventricola aquisgranensis</name>
    <dbReference type="NCBI Taxonomy" id="3133164"/>
    <lineage>
        <taxon>Bacteria</taxon>
        <taxon>Bacillati</taxon>
        <taxon>Bacillota</taxon>
        <taxon>Clostridia</taxon>
        <taxon>Lachnospirales</taxon>
        <taxon>Lachnospiraceae</taxon>
        <taxon>Hominiventricola</taxon>
    </lineage>
</organism>
<dbReference type="NCBIfam" id="TIGR04306">
    <property type="entry name" value="salvage_TenA"/>
    <property type="match status" value="1"/>
</dbReference>
<keyword evidence="7" id="KW-0784">Thiamine biosynthesis</keyword>
<dbReference type="PANTHER" id="PTHR43198:SF2">
    <property type="entry name" value="SI:CH1073-67J19.1-RELATED"/>
    <property type="match status" value="1"/>
</dbReference>
<evidence type="ECO:0000313" key="11">
    <source>
        <dbReference type="Proteomes" id="UP001470288"/>
    </source>
</evidence>
<dbReference type="CDD" id="cd19361">
    <property type="entry name" value="TenA_C_HP1287-like"/>
    <property type="match status" value="1"/>
</dbReference>
<accession>A0ABV1HZ40</accession>
<comment type="similarity">
    <text evidence="3">Belongs to the TenA family.</text>
</comment>
<sequence>MTTTERLLNVSKEIWEAYHEHPFVKGIADGSLDKEKFKYYMIQDYLYLIDYTKVFALGAAKEKDLSAMKLFAGYTHAILDGEMDIHRAYMARLGITPEEAETANVALDNLSYTSYMLRVAYEEGQAEVAAAILSCAVSYEVIAKKIVEKHPEALNHPFYGEWVSGYVADAYHEENQVLIDLMDRLSDGYSEKQLQHLEEIFMACSRYEMAFWDMAWEMRR</sequence>
<proteinExistence type="inferred from homology"/>
<protein>
    <recommendedName>
        <fullName evidence="6">Aminopyrimidine aminohydrolase</fullName>
        <ecNumber evidence="5">3.5.99.2</ecNumber>
    </recommendedName>
</protein>
<dbReference type="InterPro" id="IPR050967">
    <property type="entry name" value="Thiamine_Salvage_TenA"/>
</dbReference>
<comment type="pathway">
    <text evidence="2">Cofactor biosynthesis; thiamine diphosphate biosynthesis.</text>
</comment>
<dbReference type="InterPro" id="IPR027574">
    <property type="entry name" value="Thiaminase_II"/>
</dbReference>
<evidence type="ECO:0000256" key="3">
    <source>
        <dbReference type="ARBA" id="ARBA00010264"/>
    </source>
</evidence>
<comment type="subunit">
    <text evidence="4">Homotetramer.</text>
</comment>
<evidence type="ECO:0000256" key="2">
    <source>
        <dbReference type="ARBA" id="ARBA00004948"/>
    </source>
</evidence>
<dbReference type="EMBL" id="JBBMFC010000006">
    <property type="protein sequence ID" value="MEQ2578198.1"/>
    <property type="molecule type" value="Genomic_DNA"/>
</dbReference>
<feature type="domain" description="Thiaminase-2/PQQC" evidence="9">
    <location>
        <begin position="12"/>
        <end position="217"/>
    </location>
</feature>
<evidence type="ECO:0000256" key="7">
    <source>
        <dbReference type="ARBA" id="ARBA00022977"/>
    </source>
</evidence>
<dbReference type="Gene3D" id="1.20.910.10">
    <property type="entry name" value="Heme oxygenase-like"/>
    <property type="match status" value="1"/>
</dbReference>
<gene>
    <name evidence="10" type="primary">tenA</name>
    <name evidence="10" type="ORF">WMO62_04970</name>
</gene>
<dbReference type="GO" id="GO:0050334">
    <property type="term" value="F:thiaminase activity"/>
    <property type="evidence" value="ECO:0007669"/>
    <property type="project" value="UniProtKB-EC"/>
</dbReference>
<dbReference type="Proteomes" id="UP001470288">
    <property type="component" value="Unassembled WGS sequence"/>
</dbReference>
<evidence type="ECO:0000256" key="8">
    <source>
        <dbReference type="ARBA" id="ARBA00048337"/>
    </source>
</evidence>
<dbReference type="RefSeq" id="WP_349144014.1">
    <property type="nucleotide sequence ID" value="NZ_JBBMFC010000006.1"/>
</dbReference>
<comment type="caution">
    <text evidence="10">The sequence shown here is derived from an EMBL/GenBank/DDBJ whole genome shotgun (WGS) entry which is preliminary data.</text>
</comment>
<dbReference type="InterPro" id="IPR004305">
    <property type="entry name" value="Thiaminase-2/PQQC"/>
</dbReference>
<comment type="catalytic activity">
    <reaction evidence="1">
        <text>4-amino-5-aminomethyl-2-methylpyrimidine + H2O = 4-amino-5-hydroxymethyl-2-methylpyrimidine + NH4(+)</text>
        <dbReference type="Rhea" id="RHEA:31799"/>
        <dbReference type="ChEBI" id="CHEBI:15377"/>
        <dbReference type="ChEBI" id="CHEBI:16892"/>
        <dbReference type="ChEBI" id="CHEBI:28938"/>
        <dbReference type="ChEBI" id="CHEBI:63416"/>
        <dbReference type="EC" id="3.5.99.2"/>
    </reaction>
</comment>
<evidence type="ECO:0000313" key="10">
    <source>
        <dbReference type="EMBL" id="MEQ2578198.1"/>
    </source>
</evidence>
<evidence type="ECO:0000256" key="5">
    <source>
        <dbReference type="ARBA" id="ARBA00012684"/>
    </source>
</evidence>
<dbReference type="SUPFAM" id="SSF48613">
    <property type="entry name" value="Heme oxygenase-like"/>
    <property type="match status" value="1"/>
</dbReference>
<dbReference type="PANTHER" id="PTHR43198">
    <property type="entry name" value="BIFUNCTIONAL TH2 PROTEIN"/>
    <property type="match status" value="1"/>
</dbReference>
<keyword evidence="11" id="KW-1185">Reference proteome</keyword>
<dbReference type="Pfam" id="PF03070">
    <property type="entry name" value="TENA_THI-4"/>
    <property type="match status" value="1"/>
</dbReference>